<dbReference type="InterPro" id="IPR043147">
    <property type="entry name" value="Penicillin_amidase_A-knob"/>
</dbReference>
<dbReference type="InterPro" id="IPR029055">
    <property type="entry name" value="Ntn_hydrolases_N"/>
</dbReference>
<dbReference type="PIRSF" id="PIRSF001227">
    <property type="entry name" value="Pen_acylase"/>
    <property type="match status" value="1"/>
</dbReference>
<keyword evidence="6" id="KW-1185">Reference proteome</keyword>
<comment type="similarity">
    <text evidence="1">Belongs to the peptidase S45 family.</text>
</comment>
<keyword evidence="4" id="KW-0865">Zymogen</keyword>
<organism evidence="5 6">
    <name type="scientific">Halolamina pelagica</name>
    <dbReference type="NCBI Taxonomy" id="699431"/>
    <lineage>
        <taxon>Archaea</taxon>
        <taxon>Methanobacteriati</taxon>
        <taxon>Methanobacteriota</taxon>
        <taxon>Stenosarchaea group</taxon>
        <taxon>Halobacteria</taxon>
        <taxon>Halobacteriales</taxon>
        <taxon>Haloferacaceae</taxon>
    </lineage>
</organism>
<evidence type="ECO:0000256" key="2">
    <source>
        <dbReference type="ARBA" id="ARBA00022729"/>
    </source>
</evidence>
<keyword evidence="2" id="KW-0732">Signal</keyword>
<evidence type="ECO:0000313" key="5">
    <source>
        <dbReference type="EMBL" id="SFP06170.1"/>
    </source>
</evidence>
<sequence length="797" mass="87116">MDSETTRRAVLSAVLGAGVGGMALTDARSYLRRFAPGSGSVWGAATENAPDELSSPYGPATVRYDDYHVPHVEADSERAAYYAAGYCHGADRFFQLDLYRRLLTGHLSEVVGASTVESDAFHRQMDFEAAAAATWDRVQGTGTGDVVEAYVEGVNHAREAEPTPLEYRLLEFDPQPWTPTASLLISKQISWGLTGSFRTLRRALARDRLGAAATERLYPRIMDHGTPILRGGDPSASMADADAATPDSGLVSWLAEFESDPGIGSNSWVVSGEHTASGDPIVANDPHLQLSVPPVWYEQHVVAPEFDARGVAFPGVPFVVIGQNHAGAWGFTNAGADVIDFYAYETVDGGDGYRYGNETREFDARTETIEVADGENVEIEVKRSVHGAVLTQYPDGDGFETADELGVAWTGLSATRTVEAVRELNHADGVDEAAAAIRKFDEPTQNFVYADDAGNTYYWVTGQIPIRTTDGEAVPGTRIFDGSAGEGEWGDGYTPYGESSWDGFLSHGEKPGVRNPDYLATANQRITNDPEHYLSEGYAPPFRGRRIYDRLDARAGSDEPMDAAFHRDLQLDVVDGRYDLFRPIIEDAVEAGVAGDDDLDAPTAESLLDWDGEMRPDAAEPLLFDQWLRDFRERTFGETFDDAGLPDGFPRPNFWVLGNLPPDSEWFDGDRGAAAADAMAKARGRVDAEGWATYGDWNRVRFTHPFDQPFLNYDHLRTAGSAGTIRNFHSEASTGASWRMVATFEGDSRAILPGGNSGDYFSAHYDDQLSLWAEGEYKSMERAVPDGVDIEFAEGER</sequence>
<gene>
    <name evidence="5" type="ORF">SAMN05216277_101167</name>
</gene>
<dbReference type="InterPro" id="IPR014395">
    <property type="entry name" value="Pen/GL7ACA/AHL_acylase"/>
</dbReference>
<dbReference type="SUPFAM" id="SSF56235">
    <property type="entry name" value="N-terminal nucleophile aminohydrolases (Ntn hydrolases)"/>
    <property type="match status" value="1"/>
</dbReference>
<dbReference type="Gene3D" id="1.10.1400.10">
    <property type="match status" value="1"/>
</dbReference>
<dbReference type="CDD" id="cd03747">
    <property type="entry name" value="Ntn_PGA_like"/>
    <property type="match status" value="1"/>
</dbReference>
<dbReference type="Gene3D" id="2.30.120.10">
    <property type="match status" value="1"/>
</dbReference>
<evidence type="ECO:0000256" key="1">
    <source>
        <dbReference type="ARBA" id="ARBA00006586"/>
    </source>
</evidence>
<evidence type="ECO:0000256" key="4">
    <source>
        <dbReference type="ARBA" id="ARBA00023145"/>
    </source>
</evidence>
<keyword evidence="3" id="KW-0378">Hydrolase</keyword>
<name>A0A1I5M9I2_9EURY</name>
<dbReference type="Gene3D" id="3.60.20.10">
    <property type="entry name" value="Glutamine Phosphoribosylpyrophosphate, subunit 1, domain 1"/>
    <property type="match status" value="1"/>
</dbReference>
<dbReference type="PANTHER" id="PTHR34218">
    <property type="entry name" value="PEPTIDASE S45 PENICILLIN AMIDASE"/>
    <property type="match status" value="1"/>
</dbReference>
<dbReference type="OrthoDB" id="56056at2157"/>
<protein>
    <submittedName>
        <fullName evidence="5">Penicillin amidase</fullName>
    </submittedName>
</protein>
<dbReference type="Proteomes" id="UP000183769">
    <property type="component" value="Unassembled WGS sequence"/>
</dbReference>
<evidence type="ECO:0000313" key="6">
    <source>
        <dbReference type="Proteomes" id="UP000183769"/>
    </source>
</evidence>
<dbReference type="Gene3D" id="1.10.439.10">
    <property type="entry name" value="Penicillin Amidohydrolase, domain 1"/>
    <property type="match status" value="1"/>
</dbReference>
<dbReference type="InterPro" id="IPR023343">
    <property type="entry name" value="Penicillin_amidase_dom1"/>
</dbReference>
<dbReference type="GO" id="GO:0016811">
    <property type="term" value="F:hydrolase activity, acting on carbon-nitrogen (but not peptide) bonds, in linear amides"/>
    <property type="evidence" value="ECO:0007669"/>
    <property type="project" value="InterPro"/>
</dbReference>
<dbReference type="EMBL" id="FOXI01000001">
    <property type="protein sequence ID" value="SFP06170.1"/>
    <property type="molecule type" value="Genomic_DNA"/>
</dbReference>
<dbReference type="PANTHER" id="PTHR34218:SF3">
    <property type="entry name" value="ACYL-HOMOSERINE LACTONE ACYLASE PVDQ"/>
    <property type="match status" value="1"/>
</dbReference>
<dbReference type="AlphaFoldDB" id="A0A1I5M9I2"/>
<dbReference type="Pfam" id="PF01804">
    <property type="entry name" value="Penicil_amidase"/>
    <property type="match status" value="1"/>
</dbReference>
<dbReference type="GO" id="GO:0017000">
    <property type="term" value="P:antibiotic biosynthetic process"/>
    <property type="evidence" value="ECO:0007669"/>
    <property type="project" value="InterPro"/>
</dbReference>
<dbReference type="InterPro" id="IPR002692">
    <property type="entry name" value="S45"/>
</dbReference>
<dbReference type="RefSeq" id="WP_074874637.1">
    <property type="nucleotide sequence ID" value="NZ_FOXI01000001.1"/>
</dbReference>
<reference evidence="6" key="1">
    <citation type="submission" date="2016-10" db="EMBL/GenBank/DDBJ databases">
        <authorList>
            <person name="Varghese N."/>
            <person name="Submissions S."/>
        </authorList>
    </citation>
    <scope>NUCLEOTIDE SEQUENCE [LARGE SCALE GENOMIC DNA]</scope>
    <source>
        <strain evidence="6">CGMCC 1.10329</strain>
    </source>
</reference>
<proteinExistence type="inferred from homology"/>
<evidence type="ECO:0000256" key="3">
    <source>
        <dbReference type="ARBA" id="ARBA00022801"/>
    </source>
</evidence>
<dbReference type="InterPro" id="IPR043146">
    <property type="entry name" value="Penicillin_amidase_N_B-knob"/>
</dbReference>
<accession>A0A1I5M9I2</accession>